<dbReference type="NCBIfam" id="NF045879">
    <property type="entry name" value="ICE_Mbov_0392"/>
    <property type="match status" value="1"/>
</dbReference>
<evidence type="ECO:0000313" key="1">
    <source>
        <dbReference type="EMBL" id="PYF42589.1"/>
    </source>
</evidence>
<dbReference type="RefSeq" id="WP_110858393.1">
    <property type="nucleotide sequence ID" value="NZ_LS991949.1"/>
</dbReference>
<reference evidence="1 2" key="1">
    <citation type="submission" date="2018-06" db="EMBL/GenBank/DDBJ databases">
        <title>Genomic Encyclopedia of Archaeal and Bacterial Type Strains, Phase II (KMG-II): from individual species to whole genera.</title>
        <authorList>
            <person name="Goeker M."/>
        </authorList>
    </citation>
    <scope>NUCLEOTIDE SEQUENCE [LARGE SCALE GENOMIC DNA]</scope>
    <source>
        <strain evidence="1 2">ATCC 29103</strain>
    </source>
</reference>
<evidence type="ECO:0000313" key="2">
    <source>
        <dbReference type="Proteomes" id="UP000247715"/>
    </source>
</evidence>
<dbReference type="Proteomes" id="UP000247715">
    <property type="component" value="Unassembled WGS sequence"/>
</dbReference>
<dbReference type="EMBL" id="QKLP01000009">
    <property type="protein sequence ID" value="PYF42589.1"/>
    <property type="molecule type" value="Genomic_DNA"/>
</dbReference>
<accession>A0A318U4J1</accession>
<comment type="caution">
    <text evidence="1">The sequence shown here is derived from an EMBL/GenBank/DDBJ whole genome shotgun (WGS) entry which is preliminary data.</text>
</comment>
<organism evidence="1 2">
    <name type="scientific">Metamycoplasma alkalescens</name>
    <dbReference type="NCBI Taxonomy" id="45363"/>
    <lineage>
        <taxon>Bacteria</taxon>
        <taxon>Bacillati</taxon>
        <taxon>Mycoplasmatota</taxon>
        <taxon>Mycoplasmoidales</taxon>
        <taxon>Metamycoplasmataceae</taxon>
        <taxon>Metamycoplasma</taxon>
    </lineage>
</organism>
<gene>
    <name evidence="1" type="ORF">BCF88_10917</name>
</gene>
<protein>
    <submittedName>
        <fullName evidence="1">Uncharacterized protein</fullName>
    </submittedName>
</protein>
<sequence>MNYFTPHNIPNLTSFDNTILVTTTTDIFNRIANNSINKETKEYYIKLIKLIDIGFSELPTQLKEKIYKKLIDEKTTLDEISQIWNLVDNWEQLDDLYLDLLEITNDELRNLFNCNIYIQDILEENEIYEYENILSNAKESVDIYKDESQHWYLLQDLENIDSQFVKIDGYLRAKECKKEEIIEIVKEYLAEKSLDNLLDFYVDFDNKKEEIDEAFNFLNNQDLIDQNCIWSTNEGKKCKI</sequence>
<dbReference type="AlphaFoldDB" id="A0A318U4J1"/>
<proteinExistence type="predicted"/>
<name>A0A318U4J1_9BACT</name>